<organism evidence="1 2">
    <name type="scientific">Acidothermus cellulolyticus (strain ATCC 43068 / DSM 8971 / 11B)</name>
    <dbReference type="NCBI Taxonomy" id="351607"/>
    <lineage>
        <taxon>Bacteria</taxon>
        <taxon>Bacillati</taxon>
        <taxon>Actinomycetota</taxon>
        <taxon>Actinomycetes</taxon>
        <taxon>Acidothermales</taxon>
        <taxon>Acidothermaceae</taxon>
        <taxon>Acidothermus</taxon>
    </lineage>
</organism>
<evidence type="ECO:0000313" key="2">
    <source>
        <dbReference type="Proteomes" id="UP000008221"/>
    </source>
</evidence>
<sequence length="161" mass="17702">MSGERSRWLHGQQPAKLAAAYLGRPKGRGEETGCDRAQERLRCGAERGHRRACCPGTLGKNPSEPVAIIATESYIVVASRLFAERKIALAREIIESEATVISREIGHVGPADSWRTSQGEIAAREGRRMRCAIDYLPPGMLPIANRERLFAMAIGTLLYSE</sequence>
<dbReference type="InParanoid" id="A0LVD4"/>
<evidence type="ECO:0000313" key="1">
    <source>
        <dbReference type="EMBL" id="ABK53394.1"/>
    </source>
</evidence>
<dbReference type="AlphaFoldDB" id="A0LVD4"/>
<dbReference type="KEGG" id="ace:Acel_1622"/>
<name>A0LVD4_ACIC1</name>
<proteinExistence type="predicted"/>
<dbReference type="EMBL" id="CP000481">
    <property type="protein sequence ID" value="ABK53394.1"/>
    <property type="molecule type" value="Genomic_DNA"/>
</dbReference>
<dbReference type="HOGENOM" id="CLU_1640107_0_0_11"/>
<keyword evidence="2" id="KW-1185">Reference proteome</keyword>
<protein>
    <submittedName>
        <fullName evidence="1">Uncharacterized protein</fullName>
    </submittedName>
</protein>
<gene>
    <name evidence="1" type="ordered locus">Acel_1622</name>
</gene>
<dbReference type="Proteomes" id="UP000008221">
    <property type="component" value="Chromosome"/>
</dbReference>
<accession>A0LVD4</accession>
<reference evidence="1 2" key="1">
    <citation type="journal article" date="2009" name="Genome Res.">
        <title>Complete genome of the cellulolytic thermophile Acidothermus cellulolyticus 11B provides insights into its ecophysiological and evolutionary adaptations.</title>
        <authorList>
            <person name="Barabote R.D."/>
            <person name="Xie G."/>
            <person name="Leu D.H."/>
            <person name="Normand P."/>
            <person name="Necsulea A."/>
            <person name="Daubin V."/>
            <person name="Medigue C."/>
            <person name="Adney W.S."/>
            <person name="Xu X.C."/>
            <person name="Lapidus A."/>
            <person name="Parales R.E."/>
            <person name="Detter C."/>
            <person name="Pujic P."/>
            <person name="Bruce D."/>
            <person name="Lavire C."/>
            <person name="Challacombe J.F."/>
            <person name="Brettin T.S."/>
            <person name="Berry A.M."/>
        </authorList>
    </citation>
    <scope>NUCLEOTIDE SEQUENCE [LARGE SCALE GENOMIC DNA]</scope>
    <source>
        <strain evidence="2">ATCC 43068 / DSM 8971 / 11B</strain>
    </source>
</reference>